<feature type="domain" description="CarD-like/TRCF RNAP-interacting" evidence="1">
    <location>
        <begin position="2"/>
        <end position="60"/>
    </location>
</feature>
<dbReference type="Proteomes" id="UP000719942">
    <property type="component" value="Unassembled WGS sequence"/>
</dbReference>
<dbReference type="Pfam" id="PF02559">
    <property type="entry name" value="CarD_TRCF_RID"/>
    <property type="match status" value="1"/>
</dbReference>
<dbReference type="Gene3D" id="1.20.58.1290">
    <property type="entry name" value="CarD-like, C-terminal domain"/>
    <property type="match status" value="1"/>
</dbReference>
<evidence type="ECO:0000259" key="1">
    <source>
        <dbReference type="Pfam" id="PF02559"/>
    </source>
</evidence>
<proteinExistence type="predicted"/>
<evidence type="ECO:0000313" key="3">
    <source>
        <dbReference type="Proteomes" id="UP000719942"/>
    </source>
</evidence>
<comment type="caution">
    <text evidence="2">The sequence shown here is derived from an EMBL/GenBank/DDBJ whole genome shotgun (WGS) entry which is preliminary data.</text>
</comment>
<accession>A0ABS7DM64</accession>
<organism evidence="2 3">
    <name type="scientific">Caproiciproducens faecalis</name>
    <dbReference type="NCBI Taxonomy" id="2820301"/>
    <lineage>
        <taxon>Bacteria</taxon>
        <taxon>Bacillati</taxon>
        <taxon>Bacillota</taxon>
        <taxon>Clostridia</taxon>
        <taxon>Eubacteriales</taxon>
        <taxon>Acutalibacteraceae</taxon>
        <taxon>Caproiciproducens</taxon>
    </lineage>
</organism>
<dbReference type="EMBL" id="JAGFNZ010000002">
    <property type="protein sequence ID" value="MBW7572392.1"/>
    <property type="molecule type" value="Genomic_DNA"/>
</dbReference>
<protein>
    <submittedName>
        <fullName evidence="2">CarD family transcriptional regulator</fullName>
    </submittedName>
</protein>
<dbReference type="InterPro" id="IPR042215">
    <property type="entry name" value="CarD-like_C"/>
</dbReference>
<dbReference type="RefSeq" id="WP_219964798.1">
    <property type="nucleotide sequence ID" value="NZ_JAGFNZ010000002.1"/>
</dbReference>
<name>A0ABS7DM64_9FIRM</name>
<evidence type="ECO:0000313" key="2">
    <source>
        <dbReference type="EMBL" id="MBW7572392.1"/>
    </source>
</evidence>
<reference evidence="2 3" key="1">
    <citation type="submission" date="2021-03" db="EMBL/GenBank/DDBJ databases">
        <title>Caproiciproducens sp. nov. isolated from feces of cow.</title>
        <authorList>
            <person name="Choi J.-Y."/>
        </authorList>
    </citation>
    <scope>NUCLEOTIDE SEQUENCE [LARGE SCALE GENOMIC DNA]</scope>
    <source>
        <strain evidence="2 3">AGMB10547</strain>
    </source>
</reference>
<sequence length="166" mass="18878">MYQIGEWIVYGNDGVCKVEAVGILDIPGVNKGKVYYTLCPAFRNGKIFTPVDTNVFMRPVITFDKVQELISLVPFIGENVYNNPNKKLLEDHYQEFFQTHDCSDLIKIIKSVYTKKVDAADQGKKLGQMDERFMKRAEDLLFGEFAVVLGIPKESVKSYIVGNLKK</sequence>
<keyword evidence="3" id="KW-1185">Reference proteome</keyword>
<dbReference type="InterPro" id="IPR003711">
    <property type="entry name" value="CarD-like/TRCF_RID"/>
</dbReference>
<dbReference type="Gene3D" id="2.40.10.170">
    <property type="match status" value="1"/>
</dbReference>
<gene>
    <name evidence="2" type="ORF">J5W02_06150</name>
</gene>